<keyword evidence="3" id="KW-1185">Reference proteome</keyword>
<protein>
    <submittedName>
        <fullName evidence="2">Uncharacterized protein</fullName>
    </submittedName>
</protein>
<evidence type="ECO:0000256" key="1">
    <source>
        <dbReference type="SAM" id="MobiDB-lite"/>
    </source>
</evidence>
<feature type="region of interest" description="Disordered" evidence="1">
    <location>
        <begin position="229"/>
        <end position="248"/>
    </location>
</feature>
<comment type="caution">
    <text evidence="2">The sequence shown here is derived from an EMBL/GenBank/DDBJ whole genome shotgun (WGS) entry which is preliminary data.</text>
</comment>
<feature type="compositionally biased region" description="Low complexity" evidence="1">
    <location>
        <begin position="454"/>
        <end position="463"/>
    </location>
</feature>
<dbReference type="RefSeq" id="XP_018003469.1">
    <property type="nucleotide sequence ID" value="XM_018147375.1"/>
</dbReference>
<dbReference type="EMBL" id="LFJN01000005">
    <property type="protein sequence ID" value="KPI43506.1"/>
    <property type="molecule type" value="Genomic_DNA"/>
</dbReference>
<accession>A0A0N1H8Q3</accession>
<dbReference type="Proteomes" id="UP000038010">
    <property type="component" value="Unassembled WGS sequence"/>
</dbReference>
<dbReference type="VEuPathDB" id="FungiDB:AB675_7038"/>
<name>A0A0N1H8Q3_9EURO</name>
<feature type="compositionally biased region" description="Polar residues" evidence="1">
    <location>
        <begin position="471"/>
        <end position="484"/>
    </location>
</feature>
<feature type="region of interest" description="Disordered" evidence="1">
    <location>
        <begin position="584"/>
        <end position="616"/>
    </location>
</feature>
<evidence type="ECO:0000313" key="2">
    <source>
        <dbReference type="EMBL" id="KPI43506.1"/>
    </source>
</evidence>
<feature type="region of interest" description="Disordered" evidence="1">
    <location>
        <begin position="433"/>
        <end position="486"/>
    </location>
</feature>
<dbReference type="AlphaFoldDB" id="A0A0N1H8Q3"/>
<feature type="region of interest" description="Disordered" evidence="1">
    <location>
        <begin position="277"/>
        <end position="316"/>
    </location>
</feature>
<sequence>MLFGHKRALPLLHLLFRFPNTRILCTIPPTVFDFNLLHPLPLRLDCFVVLVTTSSFLFPRYSTASSDLSFFTNYSSPSGLILATMVRNTANLTISPVRPGRRTDNLASPYLKTTPAEYPFPSAGFNTTPSGPVYPAHVLDARSAWPANLNPQDDHESEQANQIYDFSPALSSQNVNSSDSFNPLEQELFGDYDLDLNQFNGIQNTIPELPEETGLAGDAAVPAQAVAPPATTANHVGQDGSSKATAHNEQLATPDLTPPQQAGSSVVEPAVVILDDELDPTPPSAASGNSRKRARSPSVVESEPPKKRKQAIRQSRATRLTQTYKGNPKESWKAVKQRTGMSLAVPGAKRIDLPPANVPWPGRQPQLYDIQARSYEPDWMRFQQEQAWRNQGDYAYQNQYGSHGNFEQYPSGFGQYMPGTHQQAGLRNQNQPFQYQQQSHNPSHGSYSQNRSHQQQQGEFYQQNYGPYANNRPQQRDNGWNAPQNDPFARQMQQMHSNLPNQQANYAQSQQIRPARPLQQPLYQQNQPSRSYSSQYSGNTYIPRQTQRQQQFLPQTPARQLMPTMAPTPGAPRLPATYDTGIRREAGRGGRGGGRGGVAQARPSPISIDSQGSPVPNDRVRDGATEFGFPQTIFFGESAVPQTPTTRPANPDQCFISVPRDLMSNFGIVPDPLATSTIFQQAPAQGKRTNTSALDNVNFSSGGMSDQQLEEVLLNATRDVAAPALPTTQAYDELGHNVAEGTGEADLDLPVGDFELDLSPEDFEYARTAEWADFDGGSHF</sequence>
<gene>
    <name evidence="2" type="ORF">AB675_7038</name>
</gene>
<feature type="compositionally biased region" description="Polar residues" evidence="1">
    <location>
        <begin position="439"/>
        <end position="453"/>
    </location>
</feature>
<dbReference type="GeneID" id="28739255"/>
<proteinExistence type="predicted"/>
<organism evidence="2 3">
    <name type="scientific">Cyphellophora attinorum</name>
    <dbReference type="NCBI Taxonomy" id="1664694"/>
    <lineage>
        <taxon>Eukaryota</taxon>
        <taxon>Fungi</taxon>
        <taxon>Dikarya</taxon>
        <taxon>Ascomycota</taxon>
        <taxon>Pezizomycotina</taxon>
        <taxon>Eurotiomycetes</taxon>
        <taxon>Chaetothyriomycetidae</taxon>
        <taxon>Chaetothyriales</taxon>
        <taxon>Cyphellophoraceae</taxon>
        <taxon>Cyphellophora</taxon>
    </lineage>
</organism>
<evidence type="ECO:0000313" key="3">
    <source>
        <dbReference type="Proteomes" id="UP000038010"/>
    </source>
</evidence>
<feature type="compositionally biased region" description="Polar residues" evidence="1">
    <location>
        <begin position="239"/>
        <end position="248"/>
    </location>
</feature>
<reference evidence="2 3" key="1">
    <citation type="submission" date="2015-06" db="EMBL/GenBank/DDBJ databases">
        <title>Draft genome of the ant-associated black yeast Phialophora attae CBS 131958.</title>
        <authorList>
            <person name="Moreno L.F."/>
            <person name="Stielow B.J."/>
            <person name="de Hoog S."/>
            <person name="Vicente V.A."/>
            <person name="Weiss V.A."/>
            <person name="de Vries M."/>
            <person name="Cruz L.M."/>
            <person name="Souza E.M."/>
        </authorList>
    </citation>
    <scope>NUCLEOTIDE SEQUENCE [LARGE SCALE GENOMIC DNA]</scope>
    <source>
        <strain evidence="2 3">CBS 131958</strain>
    </source>
</reference>